<sequence>MSRIAPLAVECADAAQHALLEAVQTSLGQTSLGRLPDILGKARRAGIDFPRFAPRAAGPA</sequence>
<accession>A0ABV7ARM1</accession>
<comment type="caution">
    <text evidence="1">The sequence shown here is derived from an EMBL/GenBank/DDBJ whole genome shotgun (WGS) entry which is preliminary data.</text>
</comment>
<proteinExistence type="predicted"/>
<gene>
    <name evidence="1" type="ORF">ACFOJE_05595</name>
</gene>
<reference evidence="2" key="1">
    <citation type="journal article" date="2019" name="Int. J. Syst. Evol. Microbiol.">
        <title>The Global Catalogue of Microorganisms (GCM) 10K type strain sequencing project: providing services to taxonomists for standard genome sequencing and annotation.</title>
        <authorList>
            <consortium name="The Broad Institute Genomics Platform"/>
            <consortium name="The Broad Institute Genome Sequencing Center for Infectious Disease"/>
            <person name="Wu L."/>
            <person name="Ma J."/>
        </authorList>
    </citation>
    <scope>NUCLEOTIDE SEQUENCE [LARGE SCALE GENOMIC DNA]</scope>
    <source>
        <strain evidence="2">KCTC 62195</strain>
    </source>
</reference>
<evidence type="ECO:0000313" key="1">
    <source>
        <dbReference type="EMBL" id="MFC2971688.1"/>
    </source>
</evidence>
<organism evidence="1 2">
    <name type="scientific">Azotobacter bryophylli</name>
    <dbReference type="NCBI Taxonomy" id="1986537"/>
    <lineage>
        <taxon>Bacteria</taxon>
        <taxon>Pseudomonadati</taxon>
        <taxon>Pseudomonadota</taxon>
        <taxon>Gammaproteobacteria</taxon>
        <taxon>Pseudomonadales</taxon>
        <taxon>Pseudomonadaceae</taxon>
        <taxon>Azotobacter</taxon>
    </lineage>
</organism>
<keyword evidence="2" id="KW-1185">Reference proteome</keyword>
<dbReference type="Proteomes" id="UP001595457">
    <property type="component" value="Unassembled WGS sequence"/>
</dbReference>
<dbReference type="EMBL" id="JBHRSJ010000010">
    <property type="protein sequence ID" value="MFC2971688.1"/>
    <property type="molecule type" value="Genomic_DNA"/>
</dbReference>
<protein>
    <submittedName>
        <fullName evidence="1">Uncharacterized protein</fullName>
    </submittedName>
</protein>
<name>A0ABV7ARM1_9GAMM</name>
<evidence type="ECO:0000313" key="2">
    <source>
        <dbReference type="Proteomes" id="UP001595457"/>
    </source>
</evidence>
<dbReference type="RefSeq" id="WP_377813303.1">
    <property type="nucleotide sequence ID" value="NZ_JBHRSJ010000010.1"/>
</dbReference>